<dbReference type="EMBL" id="ML120479">
    <property type="protein sequence ID" value="RPA92149.1"/>
    <property type="molecule type" value="Genomic_DNA"/>
</dbReference>
<organism evidence="1 2">
    <name type="scientific">Choiromyces venosus 120613-1</name>
    <dbReference type="NCBI Taxonomy" id="1336337"/>
    <lineage>
        <taxon>Eukaryota</taxon>
        <taxon>Fungi</taxon>
        <taxon>Dikarya</taxon>
        <taxon>Ascomycota</taxon>
        <taxon>Pezizomycotina</taxon>
        <taxon>Pezizomycetes</taxon>
        <taxon>Pezizales</taxon>
        <taxon>Tuberaceae</taxon>
        <taxon>Choiromyces</taxon>
    </lineage>
</organism>
<sequence>MYNSYTSKLCKTLSSLNISLSSAPTSWFMIKGSQYQRFLSFIFLILCHPSYTTKLGNYSYKNIDIKVKNIQYHYKGRYKSKKRDILKVPDLFDAETEDKTKTEDDTETGDEVKSRVKVEKREVKRLRIVFIIRPCF</sequence>
<dbReference type="Proteomes" id="UP000276215">
    <property type="component" value="Unassembled WGS sequence"/>
</dbReference>
<evidence type="ECO:0000313" key="1">
    <source>
        <dbReference type="EMBL" id="RPA92149.1"/>
    </source>
</evidence>
<name>A0A3N4J1J3_9PEZI</name>
<gene>
    <name evidence="1" type="ORF">L873DRAFT_212278</name>
</gene>
<dbReference type="AlphaFoldDB" id="A0A3N4J1J3"/>
<keyword evidence="2" id="KW-1185">Reference proteome</keyword>
<proteinExistence type="predicted"/>
<protein>
    <submittedName>
        <fullName evidence="1">Uncharacterized protein</fullName>
    </submittedName>
</protein>
<accession>A0A3N4J1J3</accession>
<evidence type="ECO:0000313" key="2">
    <source>
        <dbReference type="Proteomes" id="UP000276215"/>
    </source>
</evidence>
<reference evidence="1 2" key="1">
    <citation type="journal article" date="2018" name="Nat. Ecol. Evol.">
        <title>Pezizomycetes genomes reveal the molecular basis of ectomycorrhizal truffle lifestyle.</title>
        <authorList>
            <person name="Murat C."/>
            <person name="Payen T."/>
            <person name="Noel B."/>
            <person name="Kuo A."/>
            <person name="Morin E."/>
            <person name="Chen J."/>
            <person name="Kohler A."/>
            <person name="Krizsan K."/>
            <person name="Balestrini R."/>
            <person name="Da Silva C."/>
            <person name="Montanini B."/>
            <person name="Hainaut M."/>
            <person name="Levati E."/>
            <person name="Barry K.W."/>
            <person name="Belfiori B."/>
            <person name="Cichocki N."/>
            <person name="Clum A."/>
            <person name="Dockter R.B."/>
            <person name="Fauchery L."/>
            <person name="Guy J."/>
            <person name="Iotti M."/>
            <person name="Le Tacon F."/>
            <person name="Lindquist E.A."/>
            <person name="Lipzen A."/>
            <person name="Malagnac F."/>
            <person name="Mello A."/>
            <person name="Molinier V."/>
            <person name="Miyauchi S."/>
            <person name="Poulain J."/>
            <person name="Riccioni C."/>
            <person name="Rubini A."/>
            <person name="Sitrit Y."/>
            <person name="Splivallo R."/>
            <person name="Traeger S."/>
            <person name="Wang M."/>
            <person name="Zifcakova L."/>
            <person name="Wipf D."/>
            <person name="Zambonelli A."/>
            <person name="Paolocci F."/>
            <person name="Nowrousian M."/>
            <person name="Ottonello S."/>
            <person name="Baldrian P."/>
            <person name="Spatafora J.W."/>
            <person name="Henrissat B."/>
            <person name="Nagy L.G."/>
            <person name="Aury J.M."/>
            <person name="Wincker P."/>
            <person name="Grigoriev I.V."/>
            <person name="Bonfante P."/>
            <person name="Martin F.M."/>
        </authorList>
    </citation>
    <scope>NUCLEOTIDE SEQUENCE [LARGE SCALE GENOMIC DNA]</scope>
    <source>
        <strain evidence="1 2">120613-1</strain>
    </source>
</reference>